<dbReference type="GO" id="GO:0043138">
    <property type="term" value="F:3'-5' DNA helicase activity"/>
    <property type="evidence" value="ECO:0007669"/>
    <property type="project" value="UniProtKB-EC"/>
</dbReference>
<evidence type="ECO:0000256" key="4">
    <source>
        <dbReference type="ARBA" id="ARBA00022801"/>
    </source>
</evidence>
<evidence type="ECO:0000256" key="11">
    <source>
        <dbReference type="ARBA" id="ARBA00034808"/>
    </source>
</evidence>
<evidence type="ECO:0000256" key="3">
    <source>
        <dbReference type="ARBA" id="ARBA00022741"/>
    </source>
</evidence>
<dbReference type="Gene3D" id="3.40.50.300">
    <property type="entry name" value="P-loop containing nucleotide triphosphate hydrolases"/>
    <property type="match status" value="2"/>
</dbReference>
<dbReference type="GO" id="GO:0005737">
    <property type="term" value="C:cytoplasm"/>
    <property type="evidence" value="ECO:0007669"/>
    <property type="project" value="TreeGrafter"/>
</dbReference>
<name>A0AAV3XZ20_9GAST</name>
<proteinExistence type="inferred from homology"/>
<dbReference type="GO" id="GO:0000724">
    <property type="term" value="P:double-strand break repair via homologous recombination"/>
    <property type="evidence" value="ECO:0007669"/>
    <property type="project" value="TreeGrafter"/>
</dbReference>
<dbReference type="InterPro" id="IPR027417">
    <property type="entry name" value="P-loop_NTPase"/>
</dbReference>
<evidence type="ECO:0000259" key="13">
    <source>
        <dbReference type="PROSITE" id="PS51192"/>
    </source>
</evidence>
<comment type="catalytic activity">
    <reaction evidence="10">
        <text>Couples ATP hydrolysis with the unwinding of duplex DNA by translocating in the 3'-5' direction.</text>
        <dbReference type="EC" id="5.6.2.4"/>
    </reaction>
</comment>
<dbReference type="InterPro" id="IPR011545">
    <property type="entry name" value="DEAD/DEAH_box_helicase_dom"/>
</dbReference>
<dbReference type="GO" id="GO:0016787">
    <property type="term" value="F:hydrolase activity"/>
    <property type="evidence" value="ECO:0007669"/>
    <property type="project" value="UniProtKB-KW"/>
</dbReference>
<dbReference type="EC" id="5.6.2.4" evidence="11"/>
<sequence>MESAFNCLKRQAAKKKRLSLSTLVVLSTGGGKSLCYQLPAYLYASHAGAITLVISPLVSLMEDQITGLPAGVHGACLHSGMTQTQKDSVVSALKEGKVHFLLVSPEALVEGGASQSSFPPPGQLPPIAFACIDEAHCLSEWSHNFRPSYLRLCKVLRSRYKVSCFLGLTATATRDTARDVGRHLGVAEDDSAATVRGAAVPPNLILSVSRDENKDEALVNLLQGPRFRTCPSIIIYCARREQTTRVATLIRTSLQTEADLTDQVSCEDSGNACCDYNGQGVDVLACSYNGFSPRISS</sequence>
<comment type="similarity">
    <text evidence="2">Belongs to the helicase family. RecQ subfamily.</text>
</comment>
<dbReference type="Pfam" id="PF00270">
    <property type="entry name" value="DEAD"/>
    <property type="match status" value="1"/>
</dbReference>
<dbReference type="SMART" id="SM00487">
    <property type="entry name" value="DEXDc"/>
    <property type="match status" value="1"/>
</dbReference>
<dbReference type="InterPro" id="IPR014001">
    <property type="entry name" value="Helicase_ATP-bd"/>
</dbReference>
<evidence type="ECO:0000256" key="5">
    <source>
        <dbReference type="ARBA" id="ARBA00022806"/>
    </source>
</evidence>
<keyword evidence="15" id="KW-1185">Reference proteome</keyword>
<keyword evidence="5 14" id="KW-0347">Helicase</keyword>
<evidence type="ECO:0000256" key="12">
    <source>
        <dbReference type="ARBA" id="ARBA00049360"/>
    </source>
</evidence>
<evidence type="ECO:0000313" key="15">
    <source>
        <dbReference type="Proteomes" id="UP000735302"/>
    </source>
</evidence>
<protein>
    <recommendedName>
        <fullName evidence="11">DNA 3'-5' helicase</fullName>
        <ecNumber evidence="11">5.6.2.4</ecNumber>
    </recommendedName>
</protein>
<keyword evidence="6" id="KW-0067">ATP-binding</keyword>
<dbReference type="GO" id="GO:0003677">
    <property type="term" value="F:DNA binding"/>
    <property type="evidence" value="ECO:0007669"/>
    <property type="project" value="UniProtKB-KW"/>
</dbReference>
<evidence type="ECO:0000256" key="6">
    <source>
        <dbReference type="ARBA" id="ARBA00022840"/>
    </source>
</evidence>
<evidence type="ECO:0000256" key="8">
    <source>
        <dbReference type="ARBA" id="ARBA00023235"/>
    </source>
</evidence>
<evidence type="ECO:0000256" key="7">
    <source>
        <dbReference type="ARBA" id="ARBA00023125"/>
    </source>
</evidence>
<dbReference type="AlphaFoldDB" id="A0AAV3XZ20"/>
<dbReference type="PROSITE" id="PS51192">
    <property type="entry name" value="HELICASE_ATP_BIND_1"/>
    <property type="match status" value="1"/>
</dbReference>
<gene>
    <name evidence="14" type="ORF">PoB_000168900</name>
</gene>
<comment type="catalytic activity">
    <reaction evidence="12">
        <text>ATP + H2O = ADP + phosphate + H(+)</text>
        <dbReference type="Rhea" id="RHEA:13065"/>
        <dbReference type="ChEBI" id="CHEBI:15377"/>
        <dbReference type="ChEBI" id="CHEBI:15378"/>
        <dbReference type="ChEBI" id="CHEBI:30616"/>
        <dbReference type="ChEBI" id="CHEBI:43474"/>
        <dbReference type="ChEBI" id="CHEBI:456216"/>
    </reaction>
</comment>
<evidence type="ECO:0000256" key="10">
    <source>
        <dbReference type="ARBA" id="ARBA00034617"/>
    </source>
</evidence>
<keyword evidence="9" id="KW-0539">Nucleus</keyword>
<dbReference type="EMBL" id="BLXT01000255">
    <property type="protein sequence ID" value="GFN75183.1"/>
    <property type="molecule type" value="Genomic_DNA"/>
</dbReference>
<dbReference type="SUPFAM" id="SSF52540">
    <property type="entry name" value="P-loop containing nucleoside triphosphate hydrolases"/>
    <property type="match status" value="2"/>
</dbReference>
<comment type="caution">
    <text evidence="14">The sequence shown here is derived from an EMBL/GenBank/DDBJ whole genome shotgun (WGS) entry which is preliminary data.</text>
</comment>
<keyword evidence="7" id="KW-0238">DNA-binding</keyword>
<reference evidence="14 15" key="1">
    <citation type="journal article" date="2021" name="Elife">
        <title>Chloroplast acquisition without the gene transfer in kleptoplastic sea slugs, Plakobranchus ocellatus.</title>
        <authorList>
            <person name="Maeda T."/>
            <person name="Takahashi S."/>
            <person name="Yoshida T."/>
            <person name="Shimamura S."/>
            <person name="Takaki Y."/>
            <person name="Nagai Y."/>
            <person name="Toyoda A."/>
            <person name="Suzuki Y."/>
            <person name="Arimoto A."/>
            <person name="Ishii H."/>
            <person name="Satoh N."/>
            <person name="Nishiyama T."/>
            <person name="Hasebe M."/>
            <person name="Maruyama T."/>
            <person name="Minagawa J."/>
            <person name="Obokata J."/>
            <person name="Shigenobu S."/>
        </authorList>
    </citation>
    <scope>NUCLEOTIDE SEQUENCE [LARGE SCALE GENOMIC DNA]</scope>
</reference>
<keyword evidence="8" id="KW-0413">Isomerase</keyword>
<evidence type="ECO:0000256" key="9">
    <source>
        <dbReference type="ARBA" id="ARBA00023242"/>
    </source>
</evidence>
<evidence type="ECO:0000256" key="2">
    <source>
        <dbReference type="ARBA" id="ARBA00005446"/>
    </source>
</evidence>
<dbReference type="GO" id="GO:0005694">
    <property type="term" value="C:chromosome"/>
    <property type="evidence" value="ECO:0007669"/>
    <property type="project" value="TreeGrafter"/>
</dbReference>
<feature type="domain" description="Helicase ATP-binding" evidence="13">
    <location>
        <begin position="13"/>
        <end position="190"/>
    </location>
</feature>
<evidence type="ECO:0000256" key="1">
    <source>
        <dbReference type="ARBA" id="ARBA00004123"/>
    </source>
</evidence>
<dbReference type="GO" id="GO:0009378">
    <property type="term" value="F:four-way junction helicase activity"/>
    <property type="evidence" value="ECO:0007669"/>
    <property type="project" value="TreeGrafter"/>
</dbReference>
<dbReference type="PANTHER" id="PTHR13710:SF108">
    <property type="entry name" value="ATP-DEPENDENT DNA HELICASE Q4"/>
    <property type="match status" value="1"/>
</dbReference>
<accession>A0AAV3XZ20</accession>
<dbReference type="GO" id="GO:0005524">
    <property type="term" value="F:ATP binding"/>
    <property type="evidence" value="ECO:0007669"/>
    <property type="project" value="UniProtKB-KW"/>
</dbReference>
<dbReference type="PANTHER" id="PTHR13710">
    <property type="entry name" value="DNA HELICASE RECQ FAMILY MEMBER"/>
    <property type="match status" value="1"/>
</dbReference>
<dbReference type="Proteomes" id="UP000735302">
    <property type="component" value="Unassembled WGS sequence"/>
</dbReference>
<keyword evidence="4" id="KW-0378">Hydrolase</keyword>
<evidence type="ECO:0000313" key="14">
    <source>
        <dbReference type="EMBL" id="GFN75183.1"/>
    </source>
</evidence>
<dbReference type="FunFam" id="3.40.50.300:FF:000772">
    <property type="entry name" value="ATP-dependent DNA helicase Q4"/>
    <property type="match status" value="1"/>
</dbReference>
<keyword evidence="3" id="KW-0547">Nucleotide-binding</keyword>
<dbReference type="GO" id="GO:0005634">
    <property type="term" value="C:nucleus"/>
    <property type="evidence" value="ECO:0007669"/>
    <property type="project" value="UniProtKB-SubCell"/>
</dbReference>
<organism evidence="14 15">
    <name type="scientific">Plakobranchus ocellatus</name>
    <dbReference type="NCBI Taxonomy" id="259542"/>
    <lineage>
        <taxon>Eukaryota</taxon>
        <taxon>Metazoa</taxon>
        <taxon>Spiralia</taxon>
        <taxon>Lophotrochozoa</taxon>
        <taxon>Mollusca</taxon>
        <taxon>Gastropoda</taxon>
        <taxon>Heterobranchia</taxon>
        <taxon>Euthyneura</taxon>
        <taxon>Panpulmonata</taxon>
        <taxon>Sacoglossa</taxon>
        <taxon>Placobranchoidea</taxon>
        <taxon>Plakobranchidae</taxon>
        <taxon>Plakobranchus</taxon>
    </lineage>
</organism>
<comment type="subcellular location">
    <subcellularLocation>
        <location evidence="1">Nucleus</location>
    </subcellularLocation>
</comment>